<dbReference type="Gene3D" id="3.30.750.24">
    <property type="entry name" value="STAS domain"/>
    <property type="match status" value="1"/>
</dbReference>
<dbReference type="PANTHER" id="PTHR33495">
    <property type="entry name" value="ANTI-SIGMA FACTOR ANTAGONIST TM_1081-RELATED-RELATED"/>
    <property type="match status" value="1"/>
</dbReference>
<dbReference type="InterPro" id="IPR002645">
    <property type="entry name" value="STAS_dom"/>
</dbReference>
<dbReference type="EMBL" id="SAUN01000001">
    <property type="protein sequence ID" value="RVX41515.1"/>
    <property type="molecule type" value="Genomic_DNA"/>
</dbReference>
<comment type="similarity">
    <text evidence="1 2">Belongs to the anti-sigma-factor antagonist family.</text>
</comment>
<evidence type="ECO:0000259" key="4">
    <source>
        <dbReference type="PROSITE" id="PS50801"/>
    </source>
</evidence>
<sequence length="136" mass="14439">MVTSRHLKPSASPAKASTTSLTLRHQHLPGTCLIAVGGEADLTTSGRLAHYINRVRRPGDHVVFDLTELSFLDCSGLRVLISSARRAAAEDAGVRLAGARGAPARLLEIVRIHALLPVYNTVDQALAAVLTVARIS</sequence>
<dbReference type="PROSITE" id="PS50801">
    <property type="entry name" value="STAS"/>
    <property type="match status" value="1"/>
</dbReference>
<gene>
    <name evidence="5" type="ORF">EDD27_4060</name>
</gene>
<dbReference type="PANTHER" id="PTHR33495:SF2">
    <property type="entry name" value="ANTI-SIGMA FACTOR ANTAGONIST TM_1081-RELATED"/>
    <property type="match status" value="1"/>
</dbReference>
<protein>
    <recommendedName>
        <fullName evidence="2">Anti-sigma factor antagonist</fullName>
    </recommendedName>
</protein>
<accession>A0A438M7D1</accession>
<feature type="compositionally biased region" description="Low complexity" evidence="3">
    <location>
        <begin position="9"/>
        <end position="21"/>
    </location>
</feature>
<dbReference type="InterPro" id="IPR003658">
    <property type="entry name" value="Anti-sigma_ant"/>
</dbReference>
<evidence type="ECO:0000256" key="2">
    <source>
        <dbReference type="RuleBase" id="RU003749"/>
    </source>
</evidence>
<dbReference type="NCBIfam" id="TIGR00377">
    <property type="entry name" value="ant_ant_sig"/>
    <property type="match status" value="1"/>
</dbReference>
<dbReference type="OrthoDB" id="9793697at2"/>
<dbReference type="CDD" id="cd07043">
    <property type="entry name" value="STAS_anti-anti-sigma_factors"/>
    <property type="match status" value="1"/>
</dbReference>
<dbReference type="InterPro" id="IPR036513">
    <property type="entry name" value="STAS_dom_sf"/>
</dbReference>
<evidence type="ECO:0000256" key="1">
    <source>
        <dbReference type="ARBA" id="ARBA00009013"/>
    </source>
</evidence>
<dbReference type="Proteomes" id="UP000284824">
    <property type="component" value="Unassembled WGS sequence"/>
</dbReference>
<dbReference type="AlphaFoldDB" id="A0A438M7D1"/>
<keyword evidence="6" id="KW-1185">Reference proteome</keyword>
<evidence type="ECO:0000256" key="3">
    <source>
        <dbReference type="SAM" id="MobiDB-lite"/>
    </source>
</evidence>
<proteinExistence type="inferred from homology"/>
<name>A0A438M7D1_9ACTN</name>
<feature type="domain" description="STAS" evidence="4">
    <location>
        <begin position="21"/>
        <end position="129"/>
    </location>
</feature>
<organism evidence="5 6">
    <name type="scientific">Nonomuraea polychroma</name>
    <dbReference type="NCBI Taxonomy" id="46176"/>
    <lineage>
        <taxon>Bacteria</taxon>
        <taxon>Bacillati</taxon>
        <taxon>Actinomycetota</taxon>
        <taxon>Actinomycetes</taxon>
        <taxon>Streptosporangiales</taxon>
        <taxon>Streptosporangiaceae</taxon>
        <taxon>Nonomuraea</taxon>
    </lineage>
</organism>
<dbReference type="GO" id="GO:0043856">
    <property type="term" value="F:anti-sigma factor antagonist activity"/>
    <property type="evidence" value="ECO:0007669"/>
    <property type="project" value="InterPro"/>
</dbReference>
<evidence type="ECO:0000313" key="6">
    <source>
        <dbReference type="Proteomes" id="UP000284824"/>
    </source>
</evidence>
<reference evidence="5 6" key="1">
    <citation type="submission" date="2019-01" db="EMBL/GenBank/DDBJ databases">
        <title>Sequencing the genomes of 1000 actinobacteria strains.</title>
        <authorList>
            <person name="Klenk H.-P."/>
        </authorList>
    </citation>
    <scope>NUCLEOTIDE SEQUENCE [LARGE SCALE GENOMIC DNA]</scope>
    <source>
        <strain evidence="5 6">DSM 43925</strain>
    </source>
</reference>
<dbReference type="Pfam" id="PF01740">
    <property type="entry name" value="STAS"/>
    <property type="match status" value="1"/>
</dbReference>
<dbReference type="RefSeq" id="WP_127933749.1">
    <property type="nucleotide sequence ID" value="NZ_SAUN01000001.1"/>
</dbReference>
<feature type="region of interest" description="Disordered" evidence="3">
    <location>
        <begin position="1"/>
        <end position="21"/>
    </location>
</feature>
<dbReference type="SUPFAM" id="SSF52091">
    <property type="entry name" value="SpoIIaa-like"/>
    <property type="match status" value="1"/>
</dbReference>
<evidence type="ECO:0000313" key="5">
    <source>
        <dbReference type="EMBL" id="RVX41515.1"/>
    </source>
</evidence>
<comment type="caution">
    <text evidence="5">The sequence shown here is derived from an EMBL/GenBank/DDBJ whole genome shotgun (WGS) entry which is preliminary data.</text>
</comment>